<name>A0A2R6X7Z0_MARPO</name>
<sequence length="93" mass="10932">MELDSWANTPRQCRKRRSESHDIKVETLSRWCESGFHTQDVKCSFLTTFIHIKGVGDPHITLQDDSTYIDSSYKYVNQGRSSRSIDQIMYHFD</sequence>
<protein>
    <submittedName>
        <fullName evidence="1">Uncharacterized protein</fullName>
    </submittedName>
</protein>
<accession>A0A2R6X7Z0</accession>
<proteinExistence type="predicted"/>
<organism evidence="1 2">
    <name type="scientific">Marchantia polymorpha</name>
    <name type="common">Common liverwort</name>
    <name type="synonym">Marchantia aquatica</name>
    <dbReference type="NCBI Taxonomy" id="3197"/>
    <lineage>
        <taxon>Eukaryota</taxon>
        <taxon>Viridiplantae</taxon>
        <taxon>Streptophyta</taxon>
        <taxon>Embryophyta</taxon>
        <taxon>Marchantiophyta</taxon>
        <taxon>Marchantiopsida</taxon>
        <taxon>Marchantiidae</taxon>
        <taxon>Marchantiales</taxon>
        <taxon>Marchantiaceae</taxon>
        <taxon>Marchantia</taxon>
    </lineage>
</organism>
<dbReference type="Proteomes" id="UP000244005">
    <property type="component" value="Unassembled WGS sequence"/>
</dbReference>
<gene>
    <name evidence="1" type="ORF">MARPO_0031s0182</name>
</gene>
<dbReference type="AlphaFoldDB" id="A0A2R6X7Z0"/>
<evidence type="ECO:0000313" key="1">
    <source>
        <dbReference type="EMBL" id="PTQ42220.1"/>
    </source>
</evidence>
<dbReference type="Gramene" id="Mp2g05280.1">
    <property type="protein sequence ID" value="Mp2g05280.1.cds"/>
    <property type="gene ID" value="Mp2g05280"/>
</dbReference>
<keyword evidence="2" id="KW-1185">Reference proteome</keyword>
<reference evidence="2" key="1">
    <citation type="journal article" date="2017" name="Cell">
        <title>Insights into land plant evolution garnered from the Marchantia polymorpha genome.</title>
        <authorList>
            <person name="Bowman J.L."/>
            <person name="Kohchi T."/>
            <person name="Yamato K.T."/>
            <person name="Jenkins J."/>
            <person name="Shu S."/>
            <person name="Ishizaki K."/>
            <person name="Yamaoka S."/>
            <person name="Nishihama R."/>
            <person name="Nakamura Y."/>
            <person name="Berger F."/>
            <person name="Adam C."/>
            <person name="Aki S.S."/>
            <person name="Althoff F."/>
            <person name="Araki T."/>
            <person name="Arteaga-Vazquez M.A."/>
            <person name="Balasubrmanian S."/>
            <person name="Barry K."/>
            <person name="Bauer D."/>
            <person name="Boehm C.R."/>
            <person name="Briginshaw L."/>
            <person name="Caballero-Perez J."/>
            <person name="Catarino B."/>
            <person name="Chen F."/>
            <person name="Chiyoda S."/>
            <person name="Chovatia M."/>
            <person name="Davies K.M."/>
            <person name="Delmans M."/>
            <person name="Demura T."/>
            <person name="Dierschke T."/>
            <person name="Dolan L."/>
            <person name="Dorantes-Acosta A.E."/>
            <person name="Eklund D.M."/>
            <person name="Florent S.N."/>
            <person name="Flores-Sandoval E."/>
            <person name="Fujiyama A."/>
            <person name="Fukuzawa H."/>
            <person name="Galik B."/>
            <person name="Grimanelli D."/>
            <person name="Grimwood J."/>
            <person name="Grossniklaus U."/>
            <person name="Hamada T."/>
            <person name="Haseloff J."/>
            <person name="Hetherington A.J."/>
            <person name="Higo A."/>
            <person name="Hirakawa Y."/>
            <person name="Hundley H.N."/>
            <person name="Ikeda Y."/>
            <person name="Inoue K."/>
            <person name="Inoue S.I."/>
            <person name="Ishida S."/>
            <person name="Jia Q."/>
            <person name="Kakita M."/>
            <person name="Kanazawa T."/>
            <person name="Kawai Y."/>
            <person name="Kawashima T."/>
            <person name="Kennedy M."/>
            <person name="Kinose K."/>
            <person name="Kinoshita T."/>
            <person name="Kohara Y."/>
            <person name="Koide E."/>
            <person name="Komatsu K."/>
            <person name="Kopischke S."/>
            <person name="Kubo M."/>
            <person name="Kyozuka J."/>
            <person name="Lagercrantz U."/>
            <person name="Lin S.S."/>
            <person name="Lindquist E."/>
            <person name="Lipzen A.M."/>
            <person name="Lu C.W."/>
            <person name="De Luna E."/>
            <person name="Martienssen R.A."/>
            <person name="Minamino N."/>
            <person name="Mizutani M."/>
            <person name="Mizutani M."/>
            <person name="Mochizuki N."/>
            <person name="Monte I."/>
            <person name="Mosher R."/>
            <person name="Nagasaki H."/>
            <person name="Nakagami H."/>
            <person name="Naramoto S."/>
            <person name="Nishitani K."/>
            <person name="Ohtani M."/>
            <person name="Okamoto T."/>
            <person name="Okumura M."/>
            <person name="Phillips J."/>
            <person name="Pollak B."/>
            <person name="Reinders A."/>
            <person name="Rovekamp M."/>
            <person name="Sano R."/>
            <person name="Sawa S."/>
            <person name="Schmid M.W."/>
            <person name="Shirakawa M."/>
            <person name="Solano R."/>
            <person name="Spunde A."/>
            <person name="Suetsugu N."/>
            <person name="Sugano S."/>
            <person name="Sugiyama A."/>
            <person name="Sun R."/>
            <person name="Suzuki Y."/>
            <person name="Takenaka M."/>
            <person name="Takezawa D."/>
            <person name="Tomogane H."/>
            <person name="Tsuzuki M."/>
            <person name="Ueda T."/>
            <person name="Umeda M."/>
            <person name="Ward J.M."/>
            <person name="Watanabe Y."/>
            <person name="Yazaki K."/>
            <person name="Yokoyama R."/>
            <person name="Yoshitake Y."/>
            <person name="Yotsui I."/>
            <person name="Zachgo S."/>
            <person name="Schmutz J."/>
        </authorList>
    </citation>
    <scope>NUCLEOTIDE SEQUENCE [LARGE SCALE GENOMIC DNA]</scope>
    <source>
        <strain evidence="2">Tak-1</strain>
    </source>
</reference>
<dbReference type="EMBL" id="KZ772703">
    <property type="protein sequence ID" value="PTQ42220.1"/>
    <property type="molecule type" value="Genomic_DNA"/>
</dbReference>
<evidence type="ECO:0000313" key="2">
    <source>
        <dbReference type="Proteomes" id="UP000244005"/>
    </source>
</evidence>